<dbReference type="PROSITE" id="PS50048">
    <property type="entry name" value="ZN2_CY6_FUNGAL_2"/>
    <property type="match status" value="1"/>
</dbReference>
<protein>
    <recommendedName>
        <fullName evidence="7">Zn(2)-C6 fungal-type domain-containing protein</fullName>
    </recommendedName>
</protein>
<evidence type="ECO:0000256" key="2">
    <source>
        <dbReference type="ARBA" id="ARBA00022723"/>
    </source>
</evidence>
<dbReference type="Pfam" id="PF00172">
    <property type="entry name" value="Zn_clus"/>
    <property type="match status" value="1"/>
</dbReference>
<feature type="compositionally biased region" description="Basic and acidic residues" evidence="6">
    <location>
        <begin position="120"/>
        <end position="132"/>
    </location>
</feature>
<dbReference type="InterPro" id="IPR036864">
    <property type="entry name" value="Zn2-C6_fun-type_DNA-bd_sf"/>
</dbReference>
<reference evidence="8" key="1">
    <citation type="submission" date="2022-07" db="EMBL/GenBank/DDBJ databases">
        <title>Fungi with potential for degradation of polypropylene.</title>
        <authorList>
            <person name="Gostincar C."/>
        </authorList>
    </citation>
    <scope>NUCLEOTIDE SEQUENCE</scope>
    <source>
        <strain evidence="8">EXF-13308</strain>
    </source>
</reference>
<accession>A0AA38RTX1</accession>
<keyword evidence="5" id="KW-0539">Nucleus</keyword>
<evidence type="ECO:0000259" key="7">
    <source>
        <dbReference type="PROSITE" id="PS50048"/>
    </source>
</evidence>
<dbReference type="GO" id="GO:0008270">
    <property type="term" value="F:zinc ion binding"/>
    <property type="evidence" value="ECO:0007669"/>
    <property type="project" value="InterPro"/>
</dbReference>
<evidence type="ECO:0000313" key="9">
    <source>
        <dbReference type="Proteomes" id="UP001174694"/>
    </source>
</evidence>
<proteinExistence type="predicted"/>
<sequence length="664" mass="74386">MQSRSSYIPIQPRFVPVQEAGDDLEKSSRTSAGPLRHRSKTIAACEACRARKSRCSGTRPQCETCELRGTECVYSTGPGQTRYQGIMTEVAKLRSALEEAPTQLNTPSPSPPASKVPPSLRDHGSEDRDAPLDRLTPTAEHPSNGFDNPFDVKNIVRFLLQRVAVLEECFTYYVDCTDLLFCSYSRADAEALFLQVANAPVQWTKPLLCELCAMAAVGASFSGGRISTEAENYFYSVAKMFMDDCIELSPASAVKICTLLAARNIVAKPAVAMAYVELGLGLARNRRRISSQLRAETEMEQMSVKKISRCLVTLQFWLQATYGWCPEDADAADELTFHDVELQLPNGLRDDDLFQSELADVSLLKQKILRVLAAEDLPLASFATLRRSLGAWYEALPPEVHISNLAPSPIDSITRFKLYYLHLMHLGIILLLFRRFVRQYARHAGRSGLPTEAKRWAVDGPLAARQAARLTYLLYTEGGVLRHCWICISQAYLSGCVLIHVCLQRFLTGRVDADWYDDVELVNRILILLSDCARLDRIARSFEETLRRYFDLLSEAATQQVQFEGLKAGQSGSTPPDEYVLTCAPGETKYHVAGRELLQLIGRLHDDTIRPDQPEHLFRNTLISHEDCIVGIHREWIEEFSAIREDTDESTERSSKAKQILPAA</sequence>
<keyword evidence="3" id="KW-0805">Transcription regulation</keyword>
<keyword evidence="4" id="KW-0804">Transcription</keyword>
<gene>
    <name evidence="8" type="ORF">NKR23_g5454</name>
</gene>
<dbReference type="EMBL" id="JANBVO010000014">
    <property type="protein sequence ID" value="KAJ9145323.1"/>
    <property type="molecule type" value="Genomic_DNA"/>
</dbReference>
<dbReference type="GO" id="GO:0005634">
    <property type="term" value="C:nucleus"/>
    <property type="evidence" value="ECO:0007669"/>
    <property type="project" value="UniProtKB-SubCell"/>
</dbReference>
<keyword evidence="2" id="KW-0479">Metal-binding</keyword>
<dbReference type="InterPro" id="IPR050815">
    <property type="entry name" value="TF_fung"/>
</dbReference>
<dbReference type="PROSITE" id="PS00463">
    <property type="entry name" value="ZN2_CY6_FUNGAL_1"/>
    <property type="match status" value="1"/>
</dbReference>
<feature type="region of interest" description="Disordered" evidence="6">
    <location>
        <begin position="100"/>
        <end position="145"/>
    </location>
</feature>
<dbReference type="PANTHER" id="PTHR47338">
    <property type="entry name" value="ZN(II)2CYS6 TRANSCRIPTION FACTOR (EUROFUNG)-RELATED"/>
    <property type="match status" value="1"/>
</dbReference>
<dbReference type="Proteomes" id="UP001174694">
    <property type="component" value="Unassembled WGS sequence"/>
</dbReference>
<evidence type="ECO:0000256" key="3">
    <source>
        <dbReference type="ARBA" id="ARBA00023015"/>
    </source>
</evidence>
<evidence type="ECO:0000256" key="1">
    <source>
        <dbReference type="ARBA" id="ARBA00004123"/>
    </source>
</evidence>
<evidence type="ECO:0000256" key="4">
    <source>
        <dbReference type="ARBA" id="ARBA00023163"/>
    </source>
</evidence>
<organism evidence="8 9">
    <name type="scientific">Pleurostoma richardsiae</name>
    <dbReference type="NCBI Taxonomy" id="41990"/>
    <lineage>
        <taxon>Eukaryota</taxon>
        <taxon>Fungi</taxon>
        <taxon>Dikarya</taxon>
        <taxon>Ascomycota</taxon>
        <taxon>Pezizomycotina</taxon>
        <taxon>Sordariomycetes</taxon>
        <taxon>Sordariomycetidae</taxon>
        <taxon>Calosphaeriales</taxon>
        <taxon>Pleurostomataceae</taxon>
        <taxon>Pleurostoma</taxon>
    </lineage>
</organism>
<feature type="domain" description="Zn(2)-C6 fungal-type" evidence="7">
    <location>
        <begin position="44"/>
        <end position="74"/>
    </location>
</feature>
<evidence type="ECO:0000256" key="6">
    <source>
        <dbReference type="SAM" id="MobiDB-lite"/>
    </source>
</evidence>
<comment type="subcellular location">
    <subcellularLocation>
        <location evidence="1">Nucleus</location>
    </subcellularLocation>
</comment>
<dbReference type="SUPFAM" id="SSF57701">
    <property type="entry name" value="Zn2/Cys6 DNA-binding domain"/>
    <property type="match status" value="1"/>
</dbReference>
<dbReference type="AlphaFoldDB" id="A0AA38RTX1"/>
<dbReference type="PANTHER" id="PTHR47338:SF5">
    <property type="entry name" value="ZN(II)2CYS6 TRANSCRIPTION FACTOR (EUROFUNG)"/>
    <property type="match status" value="1"/>
</dbReference>
<evidence type="ECO:0000256" key="5">
    <source>
        <dbReference type="ARBA" id="ARBA00023242"/>
    </source>
</evidence>
<dbReference type="InterPro" id="IPR001138">
    <property type="entry name" value="Zn2Cys6_DnaBD"/>
</dbReference>
<dbReference type="Gene3D" id="4.10.240.10">
    <property type="entry name" value="Zn(2)-C6 fungal-type DNA-binding domain"/>
    <property type="match status" value="1"/>
</dbReference>
<dbReference type="SMART" id="SM00066">
    <property type="entry name" value="GAL4"/>
    <property type="match status" value="1"/>
</dbReference>
<dbReference type="CDD" id="cd00067">
    <property type="entry name" value="GAL4"/>
    <property type="match status" value="1"/>
</dbReference>
<feature type="region of interest" description="Disordered" evidence="6">
    <location>
        <begin position="1"/>
        <end position="35"/>
    </location>
</feature>
<evidence type="ECO:0000313" key="8">
    <source>
        <dbReference type="EMBL" id="KAJ9145323.1"/>
    </source>
</evidence>
<keyword evidence="9" id="KW-1185">Reference proteome</keyword>
<comment type="caution">
    <text evidence="8">The sequence shown here is derived from an EMBL/GenBank/DDBJ whole genome shotgun (WGS) entry which is preliminary data.</text>
</comment>
<name>A0AA38RTX1_9PEZI</name>
<dbReference type="GO" id="GO:0000981">
    <property type="term" value="F:DNA-binding transcription factor activity, RNA polymerase II-specific"/>
    <property type="evidence" value="ECO:0007669"/>
    <property type="project" value="InterPro"/>
</dbReference>
<dbReference type="CDD" id="cd12148">
    <property type="entry name" value="fungal_TF_MHR"/>
    <property type="match status" value="1"/>
</dbReference>